<dbReference type="SUPFAM" id="SSF75005">
    <property type="entry name" value="Arabinanase/levansucrase/invertase"/>
    <property type="match status" value="1"/>
</dbReference>
<dbReference type="GO" id="GO:0005975">
    <property type="term" value="P:carbohydrate metabolic process"/>
    <property type="evidence" value="ECO:0007669"/>
    <property type="project" value="InterPro"/>
</dbReference>
<evidence type="ECO:0000256" key="3">
    <source>
        <dbReference type="ARBA" id="ARBA00023277"/>
    </source>
</evidence>
<dbReference type="InterPro" id="IPR006710">
    <property type="entry name" value="Glyco_hydro_43"/>
</dbReference>
<evidence type="ECO:0000256" key="4">
    <source>
        <dbReference type="ARBA" id="ARBA00023295"/>
    </source>
</evidence>
<dbReference type="AlphaFoldDB" id="A0A0F9AC51"/>
<keyword evidence="4" id="KW-0326">Glycosidase</keyword>
<feature type="non-terminal residue" evidence="5">
    <location>
        <position position="157"/>
    </location>
</feature>
<evidence type="ECO:0000256" key="1">
    <source>
        <dbReference type="ARBA" id="ARBA00009865"/>
    </source>
</evidence>
<name>A0A0F9AC51_9ZZZZ</name>
<dbReference type="PANTHER" id="PTHR43772:SF2">
    <property type="entry name" value="PUTATIVE (AFU_ORTHOLOGUE AFUA_2G04480)-RELATED"/>
    <property type="match status" value="1"/>
</dbReference>
<dbReference type="InterPro" id="IPR023296">
    <property type="entry name" value="Glyco_hydro_beta-prop_sf"/>
</dbReference>
<dbReference type="InterPro" id="IPR052176">
    <property type="entry name" value="Glycosyl_Hydrlase_43_Enz"/>
</dbReference>
<accession>A0A0F9AC51</accession>
<protein>
    <recommendedName>
        <fullName evidence="6">Glycosyl hydrolase family 43</fullName>
    </recommendedName>
</protein>
<dbReference type="EMBL" id="LAZR01055577">
    <property type="protein sequence ID" value="KKK76059.1"/>
    <property type="molecule type" value="Genomic_DNA"/>
</dbReference>
<gene>
    <name evidence="5" type="ORF">LCGC14_2867510</name>
</gene>
<organism evidence="5">
    <name type="scientific">marine sediment metagenome</name>
    <dbReference type="NCBI Taxonomy" id="412755"/>
    <lineage>
        <taxon>unclassified sequences</taxon>
        <taxon>metagenomes</taxon>
        <taxon>ecological metagenomes</taxon>
    </lineage>
</organism>
<dbReference type="Pfam" id="PF04616">
    <property type="entry name" value="Glyco_hydro_43"/>
    <property type="match status" value="1"/>
</dbReference>
<evidence type="ECO:0000256" key="2">
    <source>
        <dbReference type="ARBA" id="ARBA00022801"/>
    </source>
</evidence>
<dbReference type="Gene3D" id="2.115.10.20">
    <property type="entry name" value="Glycosyl hydrolase domain, family 43"/>
    <property type="match status" value="1"/>
</dbReference>
<proteinExistence type="inferred from homology"/>
<sequence>MKKRTFLLLGLFSLQFIGFSQNPILPAEEGVTDPHIRIYDGTAYMTTCHDRSIDNEWFNIDHWRMYSSEDLVNWKLEYALQPEETYIGTPYDQCWATDFIKKDGKFYWYFSEHNHGVGVMVAESPGGPWTDPLGRPLLKEGEVPTDPYDPGIVEFEG</sequence>
<keyword evidence="2" id="KW-0378">Hydrolase</keyword>
<keyword evidence="3" id="KW-0119">Carbohydrate metabolism</keyword>
<comment type="similarity">
    <text evidence="1">Belongs to the glycosyl hydrolase 43 family.</text>
</comment>
<dbReference type="PANTHER" id="PTHR43772">
    <property type="entry name" value="ENDO-1,4-BETA-XYLANASE"/>
    <property type="match status" value="1"/>
</dbReference>
<comment type="caution">
    <text evidence="5">The sequence shown here is derived from an EMBL/GenBank/DDBJ whole genome shotgun (WGS) entry which is preliminary data.</text>
</comment>
<evidence type="ECO:0008006" key="6">
    <source>
        <dbReference type="Google" id="ProtNLM"/>
    </source>
</evidence>
<dbReference type="GO" id="GO:0004553">
    <property type="term" value="F:hydrolase activity, hydrolyzing O-glycosyl compounds"/>
    <property type="evidence" value="ECO:0007669"/>
    <property type="project" value="InterPro"/>
</dbReference>
<reference evidence="5" key="1">
    <citation type="journal article" date="2015" name="Nature">
        <title>Complex archaea that bridge the gap between prokaryotes and eukaryotes.</title>
        <authorList>
            <person name="Spang A."/>
            <person name="Saw J.H."/>
            <person name="Jorgensen S.L."/>
            <person name="Zaremba-Niedzwiedzka K."/>
            <person name="Martijn J."/>
            <person name="Lind A.E."/>
            <person name="van Eijk R."/>
            <person name="Schleper C."/>
            <person name="Guy L."/>
            <person name="Ettema T.J."/>
        </authorList>
    </citation>
    <scope>NUCLEOTIDE SEQUENCE</scope>
</reference>
<evidence type="ECO:0000313" key="5">
    <source>
        <dbReference type="EMBL" id="KKK76059.1"/>
    </source>
</evidence>